<reference evidence="2 3" key="1">
    <citation type="submission" date="2024-05" db="EMBL/GenBank/DDBJ databases">
        <title>Genetic variation in Jamaican populations of the coffee berry borer (Hypothenemus hampei).</title>
        <authorList>
            <person name="Errbii M."/>
            <person name="Myrie A."/>
        </authorList>
    </citation>
    <scope>NUCLEOTIDE SEQUENCE [LARGE SCALE GENOMIC DNA]</scope>
    <source>
        <strain evidence="2">JA-Hopewell-2020-01-JO</strain>
        <tissue evidence="2">Whole body</tissue>
    </source>
</reference>
<keyword evidence="3" id="KW-1185">Reference proteome</keyword>
<feature type="compositionally biased region" description="Polar residues" evidence="1">
    <location>
        <begin position="1"/>
        <end position="13"/>
    </location>
</feature>
<organism evidence="2 3">
    <name type="scientific">Hypothenemus hampei</name>
    <name type="common">Coffee berry borer</name>
    <dbReference type="NCBI Taxonomy" id="57062"/>
    <lineage>
        <taxon>Eukaryota</taxon>
        <taxon>Metazoa</taxon>
        <taxon>Ecdysozoa</taxon>
        <taxon>Arthropoda</taxon>
        <taxon>Hexapoda</taxon>
        <taxon>Insecta</taxon>
        <taxon>Pterygota</taxon>
        <taxon>Neoptera</taxon>
        <taxon>Endopterygota</taxon>
        <taxon>Coleoptera</taxon>
        <taxon>Polyphaga</taxon>
        <taxon>Cucujiformia</taxon>
        <taxon>Curculionidae</taxon>
        <taxon>Scolytinae</taxon>
        <taxon>Hypothenemus</taxon>
    </lineage>
</organism>
<accession>A0ABD1EKE8</accession>
<dbReference type="AlphaFoldDB" id="A0ABD1EKE8"/>
<name>A0ABD1EKE8_HYPHA</name>
<proteinExistence type="predicted"/>
<comment type="caution">
    <text evidence="2">The sequence shown here is derived from an EMBL/GenBank/DDBJ whole genome shotgun (WGS) entry which is preliminary data.</text>
</comment>
<feature type="region of interest" description="Disordered" evidence="1">
    <location>
        <begin position="1"/>
        <end position="33"/>
    </location>
</feature>
<evidence type="ECO:0000313" key="2">
    <source>
        <dbReference type="EMBL" id="KAL1493727.1"/>
    </source>
</evidence>
<sequence>MNSQWDNVFTSPSRNPPSPTIDATHNNNNNKRKRIVPDGVYSIDNILQIIYNSSAQNPQVTLQCPNKRPIKFTYEEFVKFLDFVYGFMTDIEEKEKEKEEEEKEK</sequence>
<dbReference type="Proteomes" id="UP001566132">
    <property type="component" value="Unassembled WGS sequence"/>
</dbReference>
<evidence type="ECO:0000313" key="3">
    <source>
        <dbReference type="Proteomes" id="UP001566132"/>
    </source>
</evidence>
<evidence type="ECO:0000256" key="1">
    <source>
        <dbReference type="SAM" id="MobiDB-lite"/>
    </source>
</evidence>
<gene>
    <name evidence="2" type="ORF">ABEB36_009421</name>
</gene>
<protein>
    <submittedName>
        <fullName evidence="2">Uncharacterized protein</fullName>
    </submittedName>
</protein>
<dbReference type="EMBL" id="JBDJPC010000007">
    <property type="protein sequence ID" value="KAL1493727.1"/>
    <property type="molecule type" value="Genomic_DNA"/>
</dbReference>